<evidence type="ECO:0000256" key="1">
    <source>
        <dbReference type="ARBA" id="ARBA00023295"/>
    </source>
</evidence>
<dbReference type="SUPFAM" id="SSF49265">
    <property type="entry name" value="Fibronectin type III"/>
    <property type="match status" value="1"/>
</dbReference>
<organism evidence="4 5">
    <name type="scientific">Clostridium tarantellae</name>
    <dbReference type="NCBI Taxonomy" id="39493"/>
    <lineage>
        <taxon>Bacteria</taxon>
        <taxon>Bacillati</taxon>
        <taxon>Bacillota</taxon>
        <taxon>Clostridia</taxon>
        <taxon>Eubacteriales</taxon>
        <taxon>Clostridiaceae</taxon>
        <taxon>Clostridium</taxon>
    </lineage>
</organism>
<dbReference type="InterPro" id="IPR040633">
    <property type="entry name" value="Gal_mutarotas_3"/>
</dbReference>
<dbReference type="Pfam" id="PF00041">
    <property type="entry name" value="fn3"/>
    <property type="match status" value="1"/>
</dbReference>
<feature type="domain" description="Fibronectin type-III" evidence="3">
    <location>
        <begin position="1274"/>
        <end position="1363"/>
    </location>
</feature>
<protein>
    <submittedName>
        <fullName evidence="4">O-GlcNAcase NagJ</fullName>
    </submittedName>
</protein>
<gene>
    <name evidence="4" type="ORF">GBZ86_06240</name>
</gene>
<dbReference type="InterPro" id="IPR025706">
    <property type="entry name" value="Endoa_GalNAc"/>
</dbReference>
<evidence type="ECO:0000259" key="3">
    <source>
        <dbReference type="PROSITE" id="PS50853"/>
    </source>
</evidence>
<dbReference type="SUPFAM" id="SSF49785">
    <property type="entry name" value="Galactose-binding domain-like"/>
    <property type="match status" value="1"/>
</dbReference>
<comment type="caution">
    <text evidence="4">The sequence shown here is derived from an EMBL/GenBank/DDBJ whole genome shotgun (WGS) entry which is preliminary data.</text>
</comment>
<dbReference type="SMART" id="SM00060">
    <property type="entry name" value="FN3"/>
    <property type="match status" value="1"/>
</dbReference>
<proteinExistence type="predicted"/>
<reference evidence="4 5" key="1">
    <citation type="submission" date="2019-10" db="EMBL/GenBank/DDBJ databases">
        <title>The Genome Sequence of Clostridium tarantellae Isolated from Fish Brain.</title>
        <authorList>
            <person name="Bano L."/>
            <person name="Kiel M."/>
            <person name="Sales G."/>
            <person name="Doxey A.C."/>
            <person name="Mansfield M.J."/>
            <person name="Schiavone M."/>
            <person name="Rossetto O."/>
            <person name="Pirazzini M."/>
            <person name="Dobrindt U."/>
            <person name="Montecucco C."/>
        </authorList>
    </citation>
    <scope>NUCLEOTIDE SEQUENCE [LARGE SCALE GENOMIC DNA]</scope>
    <source>
        <strain evidence="4 5">DSM 3997</strain>
    </source>
</reference>
<dbReference type="InterPro" id="IPR003961">
    <property type="entry name" value="FN3_dom"/>
</dbReference>
<dbReference type="Pfam" id="PF18080">
    <property type="entry name" value="Gal_mutarotas_3"/>
    <property type="match status" value="1"/>
</dbReference>
<dbReference type="PROSITE" id="PS50853">
    <property type="entry name" value="FN3"/>
    <property type="match status" value="1"/>
</dbReference>
<keyword evidence="5" id="KW-1185">Reference proteome</keyword>
<dbReference type="RefSeq" id="WP_152888809.1">
    <property type="nucleotide sequence ID" value="NZ_WHJC01000060.1"/>
</dbReference>
<dbReference type="InterPro" id="IPR040502">
    <property type="entry name" value="GH101_dom-6"/>
</dbReference>
<dbReference type="Gene3D" id="2.60.40.10">
    <property type="entry name" value="Immunoglobulins"/>
    <property type="match status" value="1"/>
</dbReference>
<evidence type="ECO:0000313" key="5">
    <source>
        <dbReference type="Proteomes" id="UP000430345"/>
    </source>
</evidence>
<evidence type="ECO:0000313" key="4">
    <source>
        <dbReference type="EMBL" id="MPQ43356.1"/>
    </source>
</evidence>
<dbReference type="CDD" id="cd14244">
    <property type="entry name" value="GH_101_like"/>
    <property type="match status" value="1"/>
</dbReference>
<dbReference type="Gene3D" id="2.70.98.10">
    <property type="match status" value="1"/>
</dbReference>
<dbReference type="Gene3D" id="2.60.40.1180">
    <property type="entry name" value="Golgi alpha-mannosidase II"/>
    <property type="match status" value="1"/>
</dbReference>
<dbReference type="InterPro" id="IPR035364">
    <property type="entry name" value="Beta_sandwich_GH101"/>
</dbReference>
<dbReference type="InterPro" id="IPR014718">
    <property type="entry name" value="GH-type_carb-bd"/>
</dbReference>
<name>A0A6I1MIJ3_9CLOT</name>
<dbReference type="GO" id="GO:0033926">
    <property type="term" value="F:endo-alpha-N-acetylgalactosaminidase activity"/>
    <property type="evidence" value="ECO:0007669"/>
    <property type="project" value="InterPro"/>
</dbReference>
<dbReference type="InterPro" id="IPR013780">
    <property type="entry name" value="Glyco_hydro_b"/>
</dbReference>
<dbReference type="InterPro" id="IPR013783">
    <property type="entry name" value="Ig-like_fold"/>
</dbReference>
<dbReference type="Proteomes" id="UP000430345">
    <property type="component" value="Unassembled WGS sequence"/>
</dbReference>
<dbReference type="PROSITE" id="PS50022">
    <property type="entry name" value="FA58C_3"/>
    <property type="match status" value="1"/>
</dbReference>
<evidence type="ECO:0000259" key="2">
    <source>
        <dbReference type="PROSITE" id="PS50022"/>
    </source>
</evidence>
<dbReference type="Pfam" id="PF17451">
    <property type="entry name" value="Glyco_hyd_101C"/>
    <property type="match status" value="1"/>
</dbReference>
<dbReference type="Pfam" id="PF17974">
    <property type="entry name" value="GalBD_like"/>
    <property type="match status" value="1"/>
</dbReference>
<dbReference type="InterPro" id="IPR008979">
    <property type="entry name" value="Galactose-bd-like_sf"/>
</dbReference>
<keyword evidence="1" id="KW-0326">Glycosidase</keyword>
<accession>A0A6I1MIJ3</accession>
<dbReference type="InterPro" id="IPR036116">
    <property type="entry name" value="FN3_sf"/>
</dbReference>
<dbReference type="Gene3D" id="3.20.20.80">
    <property type="entry name" value="Glycosidases"/>
    <property type="match status" value="1"/>
</dbReference>
<dbReference type="CDD" id="cd00063">
    <property type="entry name" value="FN3"/>
    <property type="match status" value="1"/>
</dbReference>
<dbReference type="GO" id="GO:0030246">
    <property type="term" value="F:carbohydrate binding"/>
    <property type="evidence" value="ECO:0007669"/>
    <property type="project" value="InterPro"/>
</dbReference>
<sequence length="1380" mass="158425">MARYKFTKKNAVKYSAAIMTYLYGASLLTPQIVKANEVKVNNETNSVSKIERSLNDEEVKVAESEGYRVIGEDYETLSSDQLTIKVDTKFPNIIEYSKENKSIGGTLKSKDIFKINNEIYKPEVEFQKVDEKAIYTLKFAEINVVMTVEISIDEDCVNLNFTSIKENGEFLVKSIEIPNHNLVTIHENEEEADIAAARVFHVLKSDDYFFKFKDKAVDAQPVNQTMGIFENGQLSAAIENNVLDYTAQVYYQTTMNGNKKEAGLWNGVWTYREVESEIVELPFSKVVISDDKNNSGDVTWQDGAIGLRKHYSRPKDSDVVKDRVSHVAMNFGSLAQYPFDRLTDQVAKYSNYLDGFGQMMLIKGYQSEGHDSGHPDYGNNFNKRAGGLEEFNEMAEVVEDKYNTLVGVHINATEIYPEAKHFNYDVLEKPYREGWNWLDQSWYIDKRYDTLDKGPSGLQARLKELKEATSELDWVYVDVYRSNPFNEYNLQKYLMENDWIVATEWSGPMRRNVIWTHWADLTYDNGNITDGVDYGEQYRGTRSQIVRFVENEMKDVFPNDILLKGNKNKGFMGWSGDCPLENNIEYSVETFYNWTLPTKYMQHFPIVEWDKESHVKFEGNLESKIIPGTLEVNENGKVLGGKTQLIKDGNIIHEGTVYRNTDRSEDQPDKLLSKDNRVFIPYSEEDIENPDKIYAWNDFKEEKKWHLPKSWKEEGISTVYLYKTSDIGRELIEEISVVNGQIALNLEEKTPYVLYKGEVDETLGETEWSETSNIGDMGFDSNIFKVSNEEDEGWWIPSSTSNTLDHIKFEDDPRKSKGQTYAKVEGAKDGMLSQTIEIESGKDYSASVWTEIKPGIERDVTLEVVLDNGEKFYHTINATNNINYTKNSDKWDTYFQRIKVDFTVPENVDEITINLKVDEGSEDSYVYFDNVRVVEHDRSEEEKEAQSNHYFYEDFETVDEGWGPFIQGRTGPTRTHLSELHEEYTNDTIEGNWSLKTQENTTGVVMRTVPGLLNLKENSKYSIKFKYKFPVNEIGGEDKYGKYDLVLKTDKGGDSNDKLKVRLPKYEKEKEYGEFEYTFQTGDFDDYYLSFEKLSPEILVIDDLIIDEYDGEVDEAFPEAPDYEDEEPLKIPQKQMTATATSSQSSAKASNLLDGNVDTRWHTKYSPELDVLPQSVTIDLGKEYLIDRVDYMPRQDGNNNGRITKYNLEVSVDGINFNTVIENGTLDITKDTKKLKFNATKAKYVKLTALEGVNGYASGSEINVYKKEENLEINPEKIKNLTGESTENFITLNWEAPSNTEGLTNYIIYKDGMELAKVPIDETSYLAENLKANTLYGFKVVCEYSNGKKSRPLAKNFRTTKVSKNLVSIVNGIINGRYFS</sequence>
<dbReference type="Pfam" id="PF12905">
    <property type="entry name" value="Glyco_hydro_101"/>
    <property type="match status" value="1"/>
</dbReference>
<dbReference type="Pfam" id="PF00754">
    <property type="entry name" value="F5_F8_type_C"/>
    <property type="match status" value="1"/>
</dbReference>
<dbReference type="OrthoDB" id="1095434at2"/>
<keyword evidence="1" id="KW-0378">Hydrolase</keyword>
<feature type="domain" description="F5/8 type C" evidence="2">
    <location>
        <begin position="1116"/>
        <end position="1267"/>
    </location>
</feature>
<dbReference type="InterPro" id="IPR000421">
    <property type="entry name" value="FA58C"/>
</dbReference>
<dbReference type="EMBL" id="WHJC01000060">
    <property type="protein sequence ID" value="MPQ43356.1"/>
    <property type="molecule type" value="Genomic_DNA"/>
</dbReference>
<dbReference type="Gene3D" id="2.60.120.260">
    <property type="entry name" value="Galactose-binding domain-like"/>
    <property type="match status" value="3"/>
</dbReference>